<proteinExistence type="predicted"/>
<dbReference type="VEuPathDB" id="VectorBase:AFUN021479"/>
<feature type="signal peptide" evidence="1">
    <location>
        <begin position="1"/>
        <end position="23"/>
    </location>
</feature>
<feature type="domain" description="DUF753" evidence="2">
    <location>
        <begin position="516"/>
        <end position="588"/>
    </location>
</feature>
<name>A0A4Y0BUA3_ANOFN</name>
<reference evidence="3" key="1">
    <citation type="submission" date="2020-05" db="UniProtKB">
        <authorList>
            <consortium name="EnsemblMetazoa"/>
        </authorList>
    </citation>
    <scope>IDENTIFICATION</scope>
    <source>
        <strain evidence="3">FUMOZ</strain>
    </source>
</reference>
<feature type="domain" description="DUF753" evidence="2">
    <location>
        <begin position="27"/>
        <end position="99"/>
    </location>
</feature>
<feature type="domain" description="DUF753" evidence="2">
    <location>
        <begin position="682"/>
        <end position="754"/>
    </location>
</feature>
<evidence type="ECO:0000256" key="1">
    <source>
        <dbReference type="SAM" id="SignalP"/>
    </source>
</evidence>
<feature type="domain" description="DUF753" evidence="2">
    <location>
        <begin position="1158"/>
        <end position="1230"/>
    </location>
</feature>
<dbReference type="PANTHER" id="PTHR21721">
    <property type="entry name" value="GH09876P-RELATED"/>
    <property type="match status" value="1"/>
</dbReference>
<feature type="domain" description="DUF753" evidence="2">
    <location>
        <begin position="1003"/>
        <end position="1069"/>
    </location>
</feature>
<feature type="domain" description="DUF753" evidence="2">
    <location>
        <begin position="1312"/>
        <end position="1383"/>
    </location>
</feature>
<dbReference type="PANTHER" id="PTHR21721:SF27">
    <property type="entry name" value="GH09876P"/>
    <property type="match status" value="1"/>
</dbReference>
<keyword evidence="1" id="KW-0732">Signal</keyword>
<dbReference type="Pfam" id="PF05444">
    <property type="entry name" value="DUF753"/>
    <property type="match status" value="15"/>
</dbReference>
<feature type="domain" description="DUF753" evidence="2">
    <location>
        <begin position="594"/>
        <end position="670"/>
    </location>
</feature>
<dbReference type="VEuPathDB" id="VectorBase:AFUN2_002133"/>
<feature type="domain" description="DUF753" evidence="2">
    <location>
        <begin position="190"/>
        <end position="262"/>
    </location>
</feature>
<feature type="domain" description="DUF753" evidence="2">
    <location>
        <begin position="844"/>
        <end position="915"/>
    </location>
</feature>
<dbReference type="InterPro" id="IPR008472">
    <property type="entry name" value="DUF753"/>
</dbReference>
<feature type="domain" description="DUF753" evidence="2">
    <location>
        <begin position="1389"/>
        <end position="1464"/>
    </location>
</feature>
<feature type="domain" description="DUF753" evidence="2">
    <location>
        <begin position="1075"/>
        <end position="1146"/>
    </location>
</feature>
<protein>
    <recommendedName>
        <fullName evidence="2">DUF753 domain-containing protein</fullName>
    </recommendedName>
</protein>
<evidence type="ECO:0000259" key="2">
    <source>
        <dbReference type="Pfam" id="PF05444"/>
    </source>
</evidence>
<organism evidence="3">
    <name type="scientific">Anopheles funestus</name>
    <name type="common">African malaria mosquito</name>
    <dbReference type="NCBI Taxonomy" id="62324"/>
    <lineage>
        <taxon>Eukaryota</taxon>
        <taxon>Metazoa</taxon>
        <taxon>Ecdysozoa</taxon>
        <taxon>Arthropoda</taxon>
        <taxon>Hexapoda</taxon>
        <taxon>Insecta</taxon>
        <taxon>Pterygota</taxon>
        <taxon>Neoptera</taxon>
        <taxon>Endopterygota</taxon>
        <taxon>Diptera</taxon>
        <taxon>Nematocera</taxon>
        <taxon>Culicoidea</taxon>
        <taxon>Culicidae</taxon>
        <taxon>Anophelinae</taxon>
        <taxon>Anopheles</taxon>
    </lineage>
</organism>
<feature type="domain" description="DUF753" evidence="2">
    <location>
        <begin position="351"/>
        <end position="424"/>
    </location>
</feature>
<feature type="chain" id="PRO_5021270693" description="DUF753 domain-containing protein" evidence="1">
    <location>
        <begin position="24"/>
        <end position="1495"/>
    </location>
</feature>
<sequence length="1495" mass="166472">MKLLTGTLVTLLICFQFFDKSQAFVSQCLVCDSNQTECAEGSLKYIQSCPTGSEACFTSVTNGVLLRGCLSHLATTGVAQNCTEEEGHGCISCTENGCNTAPWLRCAHCDNDVGPDKCIDRQFVVFCPQYRSSDRCFEIVEGVEFKSISKGCESTLELAGNTCDQIERCRVVEKNSSNCTLETSLKTPVHCLVCSSENDSNEECVNGTLPGQNCPQEEDVCFSRVKGTTLERNCLSTLPPAERDVCTGEDSSCITCSDSGCNTDRLLQCVQCKKSDNIECIDLIISSTLKPSFCPSFLPDARCFSRILEDDLERGCSSESAGICVGNNRCLSCAADGCNVESETYLNNVAKCFRCTSNNGDNVACDEVYLGSEECDQLEDSCFMRVQGDILERNCLSTLVEADQQKCRDGEDNSCYSCSGFGCNQHPRLKCYRCSSLLDPRCANPEENDLGYTFCDSFLPDDRCYARIVDQHVERGCEVDLNNHDEDVCAGDPLCFACHSSGCNNVDENTLKNMAKCISCSTERDGEECNKAAMEAEQCDHFEDVCFTRVLGNNLQRGCLLTLEENEQTKCRDGSNTECITCQSPSCNNQPWLKCLSCKKSNNPVCSDPASVSQEHELASFCTKYVEKAACYARITEEDLERGCSMELSNPNEVCADTVACEICTTDKCNVQTEDSLLSFSKCVQCTSGDVNSDCNKQLPGATKCPEKNDKCITRVFDGVLTRDCLSLLEDAEKLKCNDPKDLSCIVCEEPGCNQNQWTKCHQCIQSNSAGCEDEQSESDAELCKLYNANEECYIKLDQNHQLTRGCLSDVGTKDELCVDVEFCITCQGDSCNKAPESSLVPLACQQCTSADDECLAGTIESRPCPLLDDRCYTTVNSDKLLERGCLSTLSEDMQEICKNESDPSCTVCAENGCNEDRWPRCYRCNSSAFDDSCDHKLRPDLLEFCPSYHENTLCYAAIEQGSVTRDCTHEQTNICEGNNRCVACKEEGCNDIPKQELNTIHTCYQCRSDVEDCDHLKDHVRECDERNDRCYTRVDDDLILHRGCLSDIDAVECDNSEHCLICTDKNCNNAPWAKCFQCSNSTNERCSSKQTFDDNLKYCQQYARHGECYTMLDPIDFRRGCTSDLDGVPCNIPEDCVQCKGDGCNRESLKSYFNPAHCLRCHSDMHIGCINGTAPALACANPDDVCFYRRASTKAIHRGCLSELTATDQRMCQSTTSSACHTCDENGCNTPKWRSCYKCSSHVDESCAEKQTKGTFLEFCLKIDDDCFENNNHGEIYRGCGRHYCGEKKTCVECSSDACNEQAESALRPSHCLVCESKDPFCANGTSMNQYCDYLNEPCFTLVRDDGILERGCFSKLHESYKNKCLDETDHSCVACNSNSCNRDPWRQCVQCRSLELDQYCSRETSLLKSHFCSRFQRNDLCYAKDVQGIVIRGCQSDYSTQEDPCEGLEKRNCYTCDSDHCNVKTLNGVDYLNSMEKWTFVVLVLLQGFLSWY</sequence>
<feature type="domain" description="DUF753" evidence="2">
    <location>
        <begin position="760"/>
        <end position="833"/>
    </location>
</feature>
<accession>A0A4Y0BUA3</accession>
<feature type="domain" description="DUF753" evidence="2">
    <location>
        <begin position="430"/>
        <end position="504"/>
    </location>
</feature>
<dbReference type="EnsemblMetazoa" id="AFUN021479-RA">
    <property type="protein sequence ID" value="AFUN021479-PA"/>
    <property type="gene ID" value="AFUN021479"/>
</dbReference>
<feature type="domain" description="DUF753" evidence="2">
    <location>
        <begin position="267"/>
        <end position="339"/>
    </location>
</feature>
<evidence type="ECO:0000313" key="3">
    <source>
        <dbReference type="EnsemblMetazoa" id="AFUN021479-PA"/>
    </source>
</evidence>